<sequence>MADQVSRSAAKLAALIAVPLALLAGFGTFLLLGNAFAEPDPTTQPTPTETAPADPPPAEPVAMPARDLGEWDETVCRALLSQLPQELEGLPQRLVTEGPEQNAAYGEPPITVACGVEPVEIDPTDMVFPQDGVCWHAEEFPEQSVWTTLDREVPVQVHVPAAYDGPFQQVGALNQTITQTIRSADEAPAGC</sequence>
<dbReference type="AlphaFoldDB" id="A0A895YIK1"/>
<dbReference type="Pfam" id="PF12028">
    <property type="entry name" value="DUF3515"/>
    <property type="match status" value="1"/>
</dbReference>
<accession>A0A895YIK1</accession>
<dbReference type="KEGG" id="nhy:JQS43_18640"/>
<feature type="compositionally biased region" description="Low complexity" evidence="1">
    <location>
        <begin position="40"/>
        <end position="52"/>
    </location>
</feature>
<proteinExistence type="predicted"/>
<name>A0A895YIK1_9ACTN</name>
<organism evidence="2 3">
    <name type="scientific">Natronosporangium hydrolyticum</name>
    <dbReference type="NCBI Taxonomy" id="2811111"/>
    <lineage>
        <taxon>Bacteria</taxon>
        <taxon>Bacillati</taxon>
        <taxon>Actinomycetota</taxon>
        <taxon>Actinomycetes</taxon>
        <taxon>Micromonosporales</taxon>
        <taxon>Micromonosporaceae</taxon>
        <taxon>Natronosporangium</taxon>
    </lineage>
</organism>
<dbReference type="InterPro" id="IPR021903">
    <property type="entry name" value="DUF3515"/>
</dbReference>
<gene>
    <name evidence="2" type="ORF">JQS43_18640</name>
</gene>
<feature type="region of interest" description="Disordered" evidence="1">
    <location>
        <begin position="40"/>
        <end position="59"/>
    </location>
</feature>
<dbReference type="Proteomes" id="UP000662857">
    <property type="component" value="Chromosome"/>
</dbReference>
<reference evidence="2" key="1">
    <citation type="submission" date="2021-02" db="EMBL/GenBank/DDBJ databases">
        <title>Natrosporangium hydrolyticum gen. nov., sp. nov, a haloalkaliphilic actinobacterium from a soda solonchak soil.</title>
        <authorList>
            <person name="Sorokin D.Y."/>
            <person name="Khijniak T.V."/>
            <person name="Zakharycheva A.P."/>
            <person name="Boueva O.V."/>
            <person name="Ariskina E.V."/>
            <person name="Hahnke R.L."/>
            <person name="Bunk B."/>
            <person name="Sproer C."/>
            <person name="Schumann P."/>
            <person name="Evtushenko L.I."/>
            <person name="Kublanov I.V."/>
        </authorList>
    </citation>
    <scope>NUCLEOTIDE SEQUENCE</scope>
    <source>
        <strain evidence="2">DSM 106523</strain>
    </source>
</reference>
<protein>
    <submittedName>
        <fullName evidence="2">DUF3515 domain-containing protein</fullName>
    </submittedName>
</protein>
<evidence type="ECO:0000313" key="3">
    <source>
        <dbReference type="Proteomes" id="UP000662857"/>
    </source>
</evidence>
<keyword evidence="3" id="KW-1185">Reference proteome</keyword>
<evidence type="ECO:0000313" key="2">
    <source>
        <dbReference type="EMBL" id="QSB13588.1"/>
    </source>
</evidence>
<dbReference type="EMBL" id="CP070499">
    <property type="protein sequence ID" value="QSB13588.1"/>
    <property type="molecule type" value="Genomic_DNA"/>
</dbReference>
<evidence type="ECO:0000256" key="1">
    <source>
        <dbReference type="SAM" id="MobiDB-lite"/>
    </source>
</evidence>
<dbReference type="RefSeq" id="WP_239675683.1">
    <property type="nucleotide sequence ID" value="NZ_CP070499.1"/>
</dbReference>